<dbReference type="RefSeq" id="WP_077921645.1">
    <property type="nucleotide sequence ID" value="NZ_SBLB01000004.1"/>
</dbReference>
<proteinExistence type="predicted"/>
<keyword evidence="1" id="KW-0597">Phosphoprotein</keyword>
<dbReference type="GO" id="GO:0000166">
    <property type="term" value="F:nucleotide binding"/>
    <property type="evidence" value="ECO:0007669"/>
    <property type="project" value="UniProtKB-KW"/>
</dbReference>
<evidence type="ECO:0000313" key="6">
    <source>
        <dbReference type="EMBL" id="RYC68752.1"/>
    </source>
</evidence>
<keyword evidence="2" id="KW-1277">Toxin-antitoxin system</keyword>
<keyword evidence="7" id="KW-1185">Reference proteome</keyword>
<evidence type="ECO:0000256" key="5">
    <source>
        <dbReference type="ARBA" id="ARBA00022801"/>
    </source>
</evidence>
<keyword evidence="4" id="KW-0547">Nucleotide-binding</keyword>
<keyword evidence="5" id="KW-0378">Hydrolase</keyword>
<evidence type="ECO:0000256" key="2">
    <source>
        <dbReference type="ARBA" id="ARBA00022649"/>
    </source>
</evidence>
<accession>A0A4Q2UJG5</accession>
<dbReference type="PANTHER" id="PTHR34139:SF1">
    <property type="entry name" value="RNASE MJ1380-RELATED"/>
    <property type="match status" value="1"/>
</dbReference>
<dbReference type="InterPro" id="IPR008201">
    <property type="entry name" value="HepT-like"/>
</dbReference>
<reference evidence="6 7" key="1">
    <citation type="submission" date="2019-01" db="EMBL/GenBank/DDBJ databases">
        <title>Spirosoma flava sp. nov., a propanil-degrading bacterium isolated from herbicide-contaminated soil.</title>
        <authorList>
            <person name="Zhang L."/>
            <person name="Jiang J.-D."/>
        </authorList>
    </citation>
    <scope>NUCLEOTIDE SEQUENCE [LARGE SCALE GENOMIC DNA]</scope>
    <source>
        <strain evidence="6 7">TY50</strain>
    </source>
</reference>
<comment type="caution">
    <text evidence="6">The sequence shown here is derived from an EMBL/GenBank/DDBJ whole genome shotgun (WGS) entry which is preliminary data.</text>
</comment>
<dbReference type="GO" id="GO:0110001">
    <property type="term" value="C:toxin-antitoxin complex"/>
    <property type="evidence" value="ECO:0007669"/>
    <property type="project" value="InterPro"/>
</dbReference>
<protein>
    <submittedName>
        <fullName evidence="6">DUF86 domain-containing protein</fullName>
    </submittedName>
</protein>
<gene>
    <name evidence="6" type="ORF">EQG79_15100</name>
</gene>
<evidence type="ECO:0000256" key="1">
    <source>
        <dbReference type="ARBA" id="ARBA00022553"/>
    </source>
</evidence>
<organism evidence="6 7">
    <name type="scientific">Spirosoma sordidisoli</name>
    <dbReference type="NCBI Taxonomy" id="2502893"/>
    <lineage>
        <taxon>Bacteria</taxon>
        <taxon>Pseudomonadati</taxon>
        <taxon>Bacteroidota</taxon>
        <taxon>Cytophagia</taxon>
        <taxon>Cytophagales</taxon>
        <taxon>Cytophagaceae</taxon>
        <taxon>Spirosoma</taxon>
    </lineage>
</organism>
<dbReference type="GO" id="GO:0004540">
    <property type="term" value="F:RNA nuclease activity"/>
    <property type="evidence" value="ECO:0007669"/>
    <property type="project" value="InterPro"/>
</dbReference>
<dbReference type="EMBL" id="SBLB01000004">
    <property type="protein sequence ID" value="RYC68752.1"/>
    <property type="molecule type" value="Genomic_DNA"/>
</dbReference>
<dbReference type="InterPro" id="IPR051813">
    <property type="entry name" value="HepT_RNase_toxin"/>
</dbReference>
<dbReference type="Pfam" id="PF01934">
    <property type="entry name" value="HepT-like"/>
    <property type="match status" value="1"/>
</dbReference>
<evidence type="ECO:0000256" key="3">
    <source>
        <dbReference type="ARBA" id="ARBA00022722"/>
    </source>
</evidence>
<sequence length="123" mass="14513">MSKRSVRYLLYDMLDAIEAIRSFIDGYSFEQFVDDRKTHDAVIRNVQVLGEAANRVPVDFRETHPQIEWLKIIRSRHILVHDYFGVDYEIVWRIVITHLPPLQLAIEAIFTNEFPDDLENEPA</sequence>
<evidence type="ECO:0000256" key="4">
    <source>
        <dbReference type="ARBA" id="ARBA00022741"/>
    </source>
</evidence>
<keyword evidence="3" id="KW-0540">Nuclease</keyword>
<dbReference type="PANTHER" id="PTHR34139">
    <property type="entry name" value="UPF0331 PROTEIN MJ0127"/>
    <property type="match status" value="1"/>
</dbReference>
<dbReference type="Proteomes" id="UP000290407">
    <property type="component" value="Unassembled WGS sequence"/>
</dbReference>
<dbReference type="GO" id="GO:0016787">
    <property type="term" value="F:hydrolase activity"/>
    <property type="evidence" value="ECO:0007669"/>
    <property type="project" value="UniProtKB-KW"/>
</dbReference>
<name>A0A4Q2UJG5_9BACT</name>
<evidence type="ECO:0000313" key="7">
    <source>
        <dbReference type="Proteomes" id="UP000290407"/>
    </source>
</evidence>
<dbReference type="AlphaFoldDB" id="A0A4Q2UJG5"/>